<keyword evidence="5" id="KW-0862">Zinc</keyword>
<reference evidence="10" key="1">
    <citation type="journal article" date="2017" name="Nat. Microbiol.">
        <title>Global analysis of biosynthetic gene clusters reveals vast potential of secondary metabolite production in Penicillium species.</title>
        <authorList>
            <person name="Nielsen J.C."/>
            <person name="Grijseels S."/>
            <person name="Prigent S."/>
            <person name="Ji B."/>
            <person name="Dainat J."/>
            <person name="Nielsen K.F."/>
            <person name="Frisvad J.C."/>
            <person name="Workman M."/>
            <person name="Nielsen J."/>
        </authorList>
    </citation>
    <scope>NUCLEOTIDE SEQUENCE [LARGE SCALE GENOMIC DNA]</scope>
    <source>
        <strain evidence="10">IBT 24891</strain>
    </source>
</reference>
<evidence type="ECO:0000256" key="5">
    <source>
        <dbReference type="ARBA" id="ARBA00022833"/>
    </source>
</evidence>
<dbReference type="InterPro" id="IPR007219">
    <property type="entry name" value="XnlR_reg_dom"/>
</dbReference>
<dbReference type="PANTHER" id="PTHR40626:SF3">
    <property type="entry name" value="TRANSCRIPTION FACTOR WITH C2H2 AND ZN(2)-CYS(6) DNA BINDING DOMAIN (EUROFUNG)-RELATED"/>
    <property type="match status" value="1"/>
</dbReference>
<dbReference type="GO" id="GO:0000785">
    <property type="term" value="C:chromatin"/>
    <property type="evidence" value="ECO:0007669"/>
    <property type="project" value="TreeGrafter"/>
</dbReference>
<feature type="domain" description="Xylanolytic transcriptional activator regulatory" evidence="8">
    <location>
        <begin position="336"/>
        <end position="618"/>
    </location>
</feature>
<evidence type="ECO:0000256" key="2">
    <source>
        <dbReference type="ARBA" id="ARBA00022723"/>
    </source>
</evidence>
<gene>
    <name evidence="9" type="ORF">PENSTE_c002G09532</name>
</gene>
<dbReference type="Proteomes" id="UP000191285">
    <property type="component" value="Unassembled WGS sequence"/>
</dbReference>
<comment type="caution">
    <text evidence="9">The sequence shown here is derived from an EMBL/GenBank/DDBJ whole genome shotgun (WGS) entry which is preliminary data.</text>
</comment>
<evidence type="ECO:0000256" key="1">
    <source>
        <dbReference type="ARBA" id="ARBA00004123"/>
    </source>
</evidence>
<dbReference type="OrthoDB" id="654211at2759"/>
<dbReference type="GO" id="GO:0008270">
    <property type="term" value="F:zinc ion binding"/>
    <property type="evidence" value="ECO:0007669"/>
    <property type="project" value="UniProtKB-KW"/>
</dbReference>
<protein>
    <recommendedName>
        <fullName evidence="8">Xylanolytic transcriptional activator regulatory domain-containing protein</fullName>
    </recommendedName>
</protein>
<accession>A0A1V6TUV6</accession>
<dbReference type="STRING" id="303698.A0A1V6TUV6"/>
<evidence type="ECO:0000256" key="6">
    <source>
        <dbReference type="ARBA" id="ARBA00023242"/>
    </source>
</evidence>
<feature type="compositionally biased region" description="Polar residues" evidence="7">
    <location>
        <begin position="67"/>
        <end position="78"/>
    </location>
</feature>
<dbReference type="GO" id="GO:0000981">
    <property type="term" value="F:DNA-binding transcription factor activity, RNA polymerase II-specific"/>
    <property type="evidence" value="ECO:0007669"/>
    <property type="project" value="InterPro"/>
</dbReference>
<dbReference type="EMBL" id="MLKD01000002">
    <property type="protein sequence ID" value="OQE29966.1"/>
    <property type="molecule type" value="Genomic_DNA"/>
</dbReference>
<feature type="region of interest" description="Disordered" evidence="7">
    <location>
        <begin position="66"/>
        <end position="91"/>
    </location>
</feature>
<keyword evidence="10" id="KW-1185">Reference proteome</keyword>
<dbReference type="GO" id="GO:0006351">
    <property type="term" value="P:DNA-templated transcription"/>
    <property type="evidence" value="ECO:0007669"/>
    <property type="project" value="InterPro"/>
</dbReference>
<evidence type="ECO:0000256" key="4">
    <source>
        <dbReference type="ARBA" id="ARBA00022771"/>
    </source>
</evidence>
<evidence type="ECO:0000313" key="9">
    <source>
        <dbReference type="EMBL" id="OQE29966.1"/>
    </source>
</evidence>
<evidence type="ECO:0000259" key="8">
    <source>
        <dbReference type="Pfam" id="PF04082"/>
    </source>
</evidence>
<evidence type="ECO:0000256" key="3">
    <source>
        <dbReference type="ARBA" id="ARBA00022737"/>
    </source>
</evidence>
<organism evidence="9 10">
    <name type="scientific">Penicillium steckii</name>
    <dbReference type="NCBI Taxonomy" id="303698"/>
    <lineage>
        <taxon>Eukaryota</taxon>
        <taxon>Fungi</taxon>
        <taxon>Dikarya</taxon>
        <taxon>Ascomycota</taxon>
        <taxon>Pezizomycotina</taxon>
        <taxon>Eurotiomycetes</taxon>
        <taxon>Eurotiomycetidae</taxon>
        <taxon>Eurotiales</taxon>
        <taxon>Aspergillaceae</taxon>
        <taxon>Penicillium</taxon>
    </lineage>
</organism>
<dbReference type="InterPro" id="IPR051059">
    <property type="entry name" value="VerF-like"/>
</dbReference>
<name>A0A1V6TUV6_9EURO</name>
<sequence>MPHLVRSPLALAAAPNITYAIESRDIKAEAHINYTDRHIRPFQCECRETSSRKDLPEGHHSMCPLARSSSPGLSSVQEGQAKRTGSHVSKLERACKSANPSASRVLMNDAFANDKHHACQSPRNIYSGEKSHKRDNGGIVQEILEIEHAGHQNLAPSTTEHVLSDIAPCGIDMPLHYIHDRFILFSDKQNLETMCSSMMSTTASELHSHNHHKATCHMNYLKRVDSSSGLACNFECGTDVEREIYILEMAYCNDEAWEAPLDPITDSRTLEQSIKSFSELRYLGDPLRQTTEEIVRLLERVTKSKSEGEVELSPWSSSLEDACLKFFAPPNLRRFLNLFWGSWYPNCPIIHKPSFATRPVSGVLFITITLIGACLSPSELEKDFSKRLLDYLEEAVFANWSEDDVPGRSRNRFATSKPRLQVLQAMVLVCVLQNWEGTVASKRRIRYLRYPSVITAARRFQAGTATHRGFQWDSATNSWWHHFIAKEELIRTLIFVSLLDTAFALFWDVPPRMTITELHMDIACPEECFQAENAEACFQQICLWSISQAQPGSFSVRNCVRRLCDLSTTQNDTSIGGLSTLNMFILITSLHLLVLNLQKQGFSASSEERIGHALRSWRALWNDHNLDSDFPNNGFLSCEPWRRVGFMQYALEYWNLACLVLERTRNTGHKDHFVEASGDRHIDQYKESV</sequence>
<keyword evidence="3" id="KW-0677">Repeat</keyword>
<proteinExistence type="predicted"/>
<keyword evidence="6" id="KW-0539">Nucleus</keyword>
<evidence type="ECO:0000313" key="10">
    <source>
        <dbReference type="Proteomes" id="UP000191285"/>
    </source>
</evidence>
<dbReference type="AlphaFoldDB" id="A0A1V6TUV6"/>
<dbReference type="GO" id="GO:0000978">
    <property type="term" value="F:RNA polymerase II cis-regulatory region sequence-specific DNA binding"/>
    <property type="evidence" value="ECO:0007669"/>
    <property type="project" value="InterPro"/>
</dbReference>
<comment type="subcellular location">
    <subcellularLocation>
        <location evidence="1">Nucleus</location>
    </subcellularLocation>
</comment>
<dbReference type="PANTHER" id="PTHR40626">
    <property type="entry name" value="MIP31509P"/>
    <property type="match status" value="1"/>
</dbReference>
<dbReference type="Pfam" id="PF04082">
    <property type="entry name" value="Fungal_trans"/>
    <property type="match status" value="1"/>
</dbReference>
<keyword evidence="4" id="KW-0863">Zinc-finger</keyword>
<dbReference type="GO" id="GO:0005634">
    <property type="term" value="C:nucleus"/>
    <property type="evidence" value="ECO:0007669"/>
    <property type="project" value="UniProtKB-SubCell"/>
</dbReference>
<evidence type="ECO:0000256" key="7">
    <source>
        <dbReference type="SAM" id="MobiDB-lite"/>
    </source>
</evidence>
<keyword evidence="2" id="KW-0479">Metal-binding</keyword>